<protein>
    <submittedName>
        <fullName evidence="1">YqaJ domain-containing protein</fullName>
    </submittedName>
</protein>
<evidence type="ECO:0000313" key="2">
    <source>
        <dbReference type="Proteomes" id="UP000478052"/>
    </source>
</evidence>
<organism evidence="1 2">
    <name type="scientific">Aphis craccivora</name>
    <name type="common">Cowpea aphid</name>
    <dbReference type="NCBI Taxonomy" id="307492"/>
    <lineage>
        <taxon>Eukaryota</taxon>
        <taxon>Metazoa</taxon>
        <taxon>Ecdysozoa</taxon>
        <taxon>Arthropoda</taxon>
        <taxon>Hexapoda</taxon>
        <taxon>Insecta</taxon>
        <taxon>Pterygota</taxon>
        <taxon>Neoptera</taxon>
        <taxon>Paraneoptera</taxon>
        <taxon>Hemiptera</taxon>
        <taxon>Sternorrhyncha</taxon>
        <taxon>Aphidomorpha</taxon>
        <taxon>Aphidoidea</taxon>
        <taxon>Aphididae</taxon>
        <taxon>Aphidini</taxon>
        <taxon>Aphis</taxon>
        <taxon>Aphis</taxon>
    </lineage>
</organism>
<dbReference type="AlphaFoldDB" id="A0A6G0Y111"/>
<reference evidence="1 2" key="1">
    <citation type="submission" date="2019-08" db="EMBL/GenBank/DDBJ databases">
        <title>Whole genome of Aphis craccivora.</title>
        <authorList>
            <person name="Voronova N.V."/>
            <person name="Shulinski R.S."/>
            <person name="Bandarenka Y.V."/>
            <person name="Zhorov D.G."/>
            <person name="Warner D."/>
        </authorList>
    </citation>
    <scope>NUCLEOTIDE SEQUENCE [LARGE SCALE GENOMIC DNA]</scope>
    <source>
        <strain evidence="1">180601</strain>
        <tissue evidence="1">Whole Body</tissue>
    </source>
</reference>
<keyword evidence="2" id="KW-1185">Reference proteome</keyword>
<comment type="caution">
    <text evidence="1">The sequence shown here is derived from an EMBL/GenBank/DDBJ whole genome shotgun (WGS) entry which is preliminary data.</text>
</comment>
<gene>
    <name evidence="1" type="ORF">FWK35_00015982</name>
</gene>
<dbReference type="OrthoDB" id="10069847at2759"/>
<sequence>MNDTEDLTLPLVMNHSEDVEEIKPQGRPIVDINYVFNTIKSISHPFGCTFKNFIFTHEVRNGCISSFYFKCNFCNQKDVIHSEEPANTFNTNTAMVTSTVNTGQG</sequence>
<evidence type="ECO:0000313" key="1">
    <source>
        <dbReference type="EMBL" id="KAF0747026.1"/>
    </source>
</evidence>
<proteinExistence type="predicted"/>
<dbReference type="EMBL" id="VUJU01006987">
    <property type="protein sequence ID" value="KAF0747026.1"/>
    <property type="molecule type" value="Genomic_DNA"/>
</dbReference>
<dbReference type="Proteomes" id="UP000478052">
    <property type="component" value="Unassembled WGS sequence"/>
</dbReference>
<accession>A0A6G0Y111</accession>
<name>A0A6G0Y111_APHCR</name>